<dbReference type="EMBL" id="JBEPLU010000001">
    <property type="protein sequence ID" value="MET3525506.1"/>
    <property type="molecule type" value="Genomic_DNA"/>
</dbReference>
<sequence length="203" mass="22392">MRAAGSPDWLPAEGRLLFFYELELSSWGFDPNDAGSALVRYETAIGDDVAEPDDLPAHGRFDAYPITFVADISLPSEERLTIDWKTLSAQEQGKLEAAVEAATPAEPAHQIGGYPLTVQGDNMELECQLVTSGVYVGNSKGYSKPNVEAAKPGSTDWRLLLQLDTDDTVGMMWGDTGRLYFWIREQDARAGDFSKTWTILQCH</sequence>
<dbReference type="Gene3D" id="2.30.320.10">
    <property type="entry name" value="YwqG-like"/>
    <property type="match status" value="1"/>
</dbReference>
<proteinExistence type="predicted"/>
<evidence type="ECO:0000313" key="2">
    <source>
        <dbReference type="Proteomes" id="UP001549110"/>
    </source>
</evidence>
<name>A0ABV2EGL2_9CAUL</name>
<dbReference type="PANTHER" id="PTHR36436">
    <property type="entry name" value="SLL5081 PROTEIN"/>
    <property type="match status" value="1"/>
</dbReference>
<reference evidence="1 2" key="1">
    <citation type="submission" date="2024-06" db="EMBL/GenBank/DDBJ databases">
        <title>Genomic Encyclopedia of Type Strains, Phase IV (KMG-IV): sequencing the most valuable type-strain genomes for metagenomic binning, comparative biology and taxonomic classification.</title>
        <authorList>
            <person name="Goeker M."/>
        </authorList>
    </citation>
    <scope>NUCLEOTIDE SEQUENCE [LARGE SCALE GENOMIC DNA]</scope>
    <source>
        <strain evidence="1 2">DSM 17809</strain>
    </source>
</reference>
<dbReference type="InterPro" id="IPR015315">
    <property type="entry name" value="DUF1963"/>
</dbReference>
<dbReference type="PANTHER" id="PTHR36436:SF6">
    <property type="entry name" value="SLL5081 PROTEIN"/>
    <property type="match status" value="1"/>
</dbReference>
<evidence type="ECO:0000313" key="1">
    <source>
        <dbReference type="EMBL" id="MET3525506.1"/>
    </source>
</evidence>
<dbReference type="Proteomes" id="UP001549110">
    <property type="component" value="Unassembled WGS sequence"/>
</dbReference>
<dbReference type="Pfam" id="PF09234">
    <property type="entry name" value="DUF1963"/>
    <property type="match status" value="1"/>
</dbReference>
<gene>
    <name evidence="1" type="ORF">ABID41_000601</name>
</gene>
<protein>
    <submittedName>
        <fullName evidence="1">Uncharacterized protein YwqG</fullName>
    </submittedName>
</protein>
<accession>A0ABV2EGL2</accession>
<dbReference type="SUPFAM" id="SSF103032">
    <property type="entry name" value="Hypothetical protein YwqG"/>
    <property type="match status" value="1"/>
</dbReference>
<comment type="caution">
    <text evidence="1">The sequence shown here is derived from an EMBL/GenBank/DDBJ whole genome shotgun (WGS) entry which is preliminary data.</text>
</comment>
<dbReference type="InterPro" id="IPR035948">
    <property type="entry name" value="YwqG-like_sf"/>
</dbReference>
<keyword evidence="2" id="KW-1185">Reference proteome</keyword>
<organism evidence="1 2">
    <name type="scientific">Phenylobacterium koreense</name>
    <dbReference type="NCBI Taxonomy" id="266125"/>
    <lineage>
        <taxon>Bacteria</taxon>
        <taxon>Pseudomonadati</taxon>
        <taxon>Pseudomonadota</taxon>
        <taxon>Alphaproteobacteria</taxon>
        <taxon>Caulobacterales</taxon>
        <taxon>Caulobacteraceae</taxon>
        <taxon>Phenylobacterium</taxon>
    </lineage>
</organism>